<dbReference type="GO" id="GO:0003713">
    <property type="term" value="F:transcription coactivator activity"/>
    <property type="evidence" value="ECO:0007669"/>
    <property type="project" value="TreeGrafter"/>
</dbReference>
<comment type="similarity">
    <text evidence="2 4">Belongs to the Mediator complex subunit 20 family.</text>
</comment>
<gene>
    <name evidence="4" type="primary">MED20</name>
</gene>
<organism evidence="5">
    <name type="scientific">Aegilops tauschii</name>
    <name type="common">Tausch's goatgrass</name>
    <name type="synonym">Aegilops squarrosa</name>
    <dbReference type="NCBI Taxonomy" id="37682"/>
    <lineage>
        <taxon>Eukaryota</taxon>
        <taxon>Viridiplantae</taxon>
        <taxon>Streptophyta</taxon>
        <taxon>Embryophyta</taxon>
        <taxon>Tracheophyta</taxon>
        <taxon>Spermatophyta</taxon>
        <taxon>Magnoliopsida</taxon>
        <taxon>Liliopsida</taxon>
        <taxon>Poales</taxon>
        <taxon>Poaceae</taxon>
        <taxon>BOP clade</taxon>
        <taxon>Pooideae</taxon>
        <taxon>Triticodae</taxon>
        <taxon>Triticeae</taxon>
        <taxon>Triticinae</taxon>
        <taxon>Aegilops</taxon>
    </lineage>
</organism>
<dbReference type="InterPro" id="IPR013921">
    <property type="entry name" value="Mediator_Med20"/>
</dbReference>
<comment type="function">
    <text evidence="4">Component of the Mediator complex, a coactivator involved in the regulated transcription of nearly all RNA polymerase II-dependent genes. Mediator functions as a bridge to convey information from gene-specific regulatory proteins to the basal RNA polymerase II transcription machinery. Mediator is recruited to promoters by direct interactions with regulatory proteins and serves as a scaffold for the assembly of a functional preinitiation complex with RNA polymerase II and the general transcription factors.</text>
</comment>
<comment type="subcellular location">
    <subcellularLocation>
        <location evidence="1 4">Nucleus</location>
    </subcellularLocation>
</comment>
<proteinExistence type="inferred from homology"/>
<dbReference type="AlphaFoldDB" id="M8BYM9"/>
<evidence type="ECO:0000256" key="1">
    <source>
        <dbReference type="ARBA" id="ARBA00004123"/>
    </source>
</evidence>
<evidence type="ECO:0000256" key="4">
    <source>
        <dbReference type="RuleBase" id="RU364152"/>
    </source>
</evidence>
<evidence type="ECO:0000313" key="5">
    <source>
        <dbReference type="EnsemblPlants" id="EMT27084"/>
    </source>
</evidence>
<dbReference type="EnsemblPlants" id="EMT27084">
    <property type="protein sequence ID" value="EMT27084"/>
    <property type="gene ID" value="F775_15996"/>
</dbReference>
<protein>
    <recommendedName>
        <fullName evidence="4">Mediator of RNA polymerase II transcription subunit 20</fullName>
    </recommendedName>
    <alternativeName>
        <fullName evidence="4">Mediator complex subunit 20</fullName>
    </alternativeName>
</protein>
<dbReference type="PANTHER" id="PTHR12465">
    <property type="entry name" value="UBIQUITIN SPECIFIC PROTEASE HOMOLOG 49"/>
    <property type="match status" value="1"/>
</dbReference>
<sequence length="301" mass="33838">MAPAKWLMHWHPNPGVTLNTQILSEACGCAESLGGTKDGRWKTSIIFYRPMTRDGAGGAQQNLPPDVPRELLGVALHERPGLYFSILRNQRLVLQADAAFSQVMEKLQSFKARVNLNFEGFQYQLGDFCLRIGKCVPNNTETLRGIMMEALKSAPKPAKLTTKGDEHFCGMDNGDTFNTTVAILLSKRSTGSQILEPTEKSSIQCFMSKIISALARLTRRFMLLWVQVEYYPLSSIEKSRAIMVDFFDIWQETLAKKSLPGRFIHVESNFAEYGLSDHYSFQHTAVQYATCLQQLMAAVRA</sequence>
<reference evidence="5" key="1">
    <citation type="submission" date="2015-06" db="UniProtKB">
        <authorList>
            <consortium name="EnsemblPlants"/>
        </authorList>
    </citation>
    <scope>IDENTIFICATION</scope>
</reference>
<name>M8BYM9_AEGTA</name>
<keyword evidence="4" id="KW-0804">Transcription</keyword>
<keyword evidence="4" id="KW-0805">Transcription regulation</keyword>
<keyword evidence="4" id="KW-0010">Activator</keyword>
<dbReference type="GO" id="GO:0006357">
    <property type="term" value="P:regulation of transcription by RNA polymerase II"/>
    <property type="evidence" value="ECO:0007669"/>
    <property type="project" value="InterPro"/>
</dbReference>
<accession>M8BYM9</accession>
<evidence type="ECO:0000256" key="3">
    <source>
        <dbReference type="ARBA" id="ARBA00023242"/>
    </source>
</evidence>
<dbReference type="Pfam" id="PF08612">
    <property type="entry name" value="Med20"/>
    <property type="match status" value="1"/>
</dbReference>
<evidence type="ECO:0000256" key="2">
    <source>
        <dbReference type="ARBA" id="ARBA00010743"/>
    </source>
</evidence>
<dbReference type="PANTHER" id="PTHR12465:SF0">
    <property type="entry name" value="MEDIATOR OF RNA POLYMERASE II TRANSCRIPTION SUBUNIT 20"/>
    <property type="match status" value="1"/>
</dbReference>
<dbReference type="GO" id="GO:0016592">
    <property type="term" value="C:mediator complex"/>
    <property type="evidence" value="ECO:0007669"/>
    <property type="project" value="InterPro"/>
</dbReference>
<keyword evidence="3 4" id="KW-0539">Nucleus</keyword>
<comment type="subunit">
    <text evidence="4">Component of the Mediator complex.</text>
</comment>